<feature type="compositionally biased region" description="Low complexity" evidence="1">
    <location>
        <begin position="8"/>
        <end position="21"/>
    </location>
</feature>
<dbReference type="Gramene" id="Kaladp0054s0024.1.v1.1">
    <property type="protein sequence ID" value="Kaladp0054s0024.1.v1.1"/>
    <property type="gene ID" value="Kaladp0054s0024.v1.1"/>
</dbReference>
<evidence type="ECO:0000313" key="2">
    <source>
        <dbReference type="EnsemblPlants" id="Kaladp0054s0024.1.v1.1"/>
    </source>
</evidence>
<accession>A0A7N0U6F7</accession>
<dbReference type="AlphaFoldDB" id="A0A7N0U6F7"/>
<evidence type="ECO:0000313" key="3">
    <source>
        <dbReference type="Proteomes" id="UP000594263"/>
    </source>
</evidence>
<name>A0A7N0U6F7_KALFE</name>
<protein>
    <submittedName>
        <fullName evidence="2">Uncharacterized protein</fullName>
    </submittedName>
</protein>
<organism evidence="2 3">
    <name type="scientific">Kalanchoe fedtschenkoi</name>
    <name type="common">Lavender scallops</name>
    <name type="synonym">South American air plant</name>
    <dbReference type="NCBI Taxonomy" id="63787"/>
    <lineage>
        <taxon>Eukaryota</taxon>
        <taxon>Viridiplantae</taxon>
        <taxon>Streptophyta</taxon>
        <taxon>Embryophyta</taxon>
        <taxon>Tracheophyta</taxon>
        <taxon>Spermatophyta</taxon>
        <taxon>Magnoliopsida</taxon>
        <taxon>eudicotyledons</taxon>
        <taxon>Gunneridae</taxon>
        <taxon>Pentapetalae</taxon>
        <taxon>Saxifragales</taxon>
        <taxon>Crassulaceae</taxon>
        <taxon>Kalanchoe</taxon>
    </lineage>
</organism>
<dbReference type="Proteomes" id="UP000594263">
    <property type="component" value="Unplaced"/>
</dbReference>
<evidence type="ECO:0000256" key="1">
    <source>
        <dbReference type="SAM" id="MobiDB-lite"/>
    </source>
</evidence>
<reference evidence="2" key="1">
    <citation type="submission" date="2021-01" db="UniProtKB">
        <authorList>
            <consortium name="EnsemblPlants"/>
        </authorList>
    </citation>
    <scope>IDENTIFICATION</scope>
</reference>
<dbReference type="PANTHER" id="PTHR35114:SF1">
    <property type="entry name" value="CYTOCHROME OXIDASE COMPLEX ASSEMBLY PROTEIN"/>
    <property type="match status" value="1"/>
</dbReference>
<dbReference type="Pfam" id="PF08695">
    <property type="entry name" value="Coa1"/>
    <property type="match status" value="1"/>
</dbReference>
<dbReference type="InterPro" id="IPR014807">
    <property type="entry name" value="Coa1"/>
</dbReference>
<sequence length="186" mass="20417">MLGRRFTSFLKKSPSPNLSSSGKRPEDGKTSNWMVKKGVSYLLITTAGGVALSAADDLSIYYGCSSKALEQACKNQKLVEAIGEPIKKGPWYDASLSLTLKRHSVSCTFPVFGPRGNGTVHLKAIRDGDATWFPFVKPRNWEILLLEAQFQVPEGEENQQTVRVTITDSSFPPPHTADSETILESL</sequence>
<keyword evidence="3" id="KW-1185">Reference proteome</keyword>
<feature type="region of interest" description="Disordered" evidence="1">
    <location>
        <begin position="1"/>
        <end position="31"/>
    </location>
</feature>
<dbReference type="OMA" id="PRNWEIL"/>
<proteinExistence type="predicted"/>
<dbReference type="PANTHER" id="PTHR35114">
    <property type="entry name" value="CYTOCHROME OXIDASE COMPLEX ASSEMBLY PROTEIN"/>
    <property type="match status" value="1"/>
</dbReference>
<dbReference type="EnsemblPlants" id="Kaladp0054s0024.1.v1.1">
    <property type="protein sequence ID" value="Kaladp0054s0024.1.v1.1"/>
    <property type="gene ID" value="Kaladp0054s0024.v1.1"/>
</dbReference>